<dbReference type="Gene3D" id="3.10.50.30">
    <property type="entry name" value="Transcription elongation factor, GreA/GreB, C-terminal domain"/>
    <property type="match status" value="1"/>
</dbReference>
<dbReference type="Gene3D" id="1.25.40.10">
    <property type="entry name" value="Tetratricopeptide repeat domain"/>
    <property type="match status" value="1"/>
</dbReference>
<evidence type="ECO:0000256" key="3">
    <source>
        <dbReference type="ARBA" id="ARBA00023015"/>
    </source>
</evidence>
<dbReference type="HAMAP" id="MF_00105">
    <property type="entry name" value="GreA_GreB"/>
    <property type="match status" value="1"/>
</dbReference>
<dbReference type="EMBL" id="CP013704">
    <property type="protein sequence ID" value="APR64640.1"/>
    <property type="molecule type" value="Genomic_DNA"/>
</dbReference>
<evidence type="ECO:0000256" key="2">
    <source>
        <dbReference type="ARBA" id="ARBA00013729"/>
    </source>
</evidence>
<dbReference type="Pfam" id="PF01272">
    <property type="entry name" value="GreA_GreB"/>
    <property type="match status" value="1"/>
</dbReference>
<dbReference type="InterPro" id="IPR023459">
    <property type="entry name" value="Tscrpt_elong_fac_GreA/B_fam"/>
</dbReference>
<dbReference type="InterPro" id="IPR022691">
    <property type="entry name" value="Tscrpt_elong_fac_GreA/B_N"/>
</dbReference>
<evidence type="ECO:0000256" key="1">
    <source>
        <dbReference type="ARBA" id="ARBA00008213"/>
    </source>
</evidence>
<gene>
    <name evidence="8" type="primary">greA</name>
    <name evidence="12" type="ORF">N187_00645</name>
</gene>
<reference evidence="12" key="1">
    <citation type="submission" date="2015-12" db="EMBL/GenBank/DDBJ databases">
        <title>Chromosome of the avian spirochetosis agent Borrelia anserina Es.</title>
        <authorList>
            <person name="Elbir H."/>
            <person name="Sitlani P."/>
            <person name="Bergstroem S."/>
            <person name="Barbour A.G."/>
        </authorList>
    </citation>
    <scope>NUCLEOTIDE SEQUENCE [LARGE SCALE GENOMIC DNA]</scope>
    <source>
        <strain evidence="12">Es</strain>
    </source>
</reference>
<evidence type="ECO:0000256" key="7">
    <source>
        <dbReference type="ARBA" id="ARBA00030776"/>
    </source>
</evidence>
<dbReference type="Gene3D" id="1.10.287.180">
    <property type="entry name" value="Transcription elongation factor, GreA/GreB, N-terminal domain"/>
    <property type="match status" value="1"/>
</dbReference>
<dbReference type="NCBIfam" id="NF011309">
    <property type="entry name" value="PRK14720.1"/>
    <property type="match status" value="1"/>
</dbReference>
<dbReference type="PANTHER" id="PTHR30437:SF4">
    <property type="entry name" value="TRANSCRIPTION ELONGATION FACTOR GREA"/>
    <property type="match status" value="1"/>
</dbReference>
<dbReference type="NCBIfam" id="TIGR01462">
    <property type="entry name" value="greA"/>
    <property type="match status" value="1"/>
</dbReference>
<dbReference type="InterPro" id="IPR018151">
    <property type="entry name" value="TF_GreA/GreB_CS"/>
</dbReference>
<proteinExistence type="inferred from homology"/>
<feature type="domain" description="Transcription elongation factor GreA/GreB N-terminal" evidence="11">
    <location>
        <begin position="751"/>
        <end position="814"/>
    </location>
</feature>
<dbReference type="PANTHER" id="PTHR30437">
    <property type="entry name" value="TRANSCRIPTION ELONGATION FACTOR GREA"/>
    <property type="match status" value="1"/>
</dbReference>
<evidence type="ECO:0000256" key="4">
    <source>
        <dbReference type="ARBA" id="ARBA00023125"/>
    </source>
</evidence>
<dbReference type="InterPro" id="IPR006359">
    <property type="entry name" value="Tscrpt_elong_fac_GreA"/>
</dbReference>
<dbReference type="InterPro" id="IPR028624">
    <property type="entry name" value="Tscrpt_elong_fac_GreA/B"/>
</dbReference>
<sequence length="903" mass="106184">MSNITMERLDNILQEDKWTRIVVNNYSLAKIKELDELIGSIISENLTEEALDICGKHLKDIKKSIAGLYISGMLIYSRRPLNDMSLLTVVDLFSQNLKWSLVEHICNKMLLTSENKHALYTLAKIYAQNNENDKLPAIWMRIVEADVDDTVFVRQLATHYENIDLQKSIYFFRKAIYRFIDKKQMSGIREIWSKLIKYVSDDFDSFLLILQKVEKELGFKKVVVLYEDLYEHYSLSGNIDETIEILKGILKLDNKNQKARENLVLFLREKYKDVKNIEEYLEKSDIENLDKNFFDVYSDFEKYLFFAKGNFVYHQTWFVGIVKDVNEQGIVVDFVSKRGHFISFDMAMSALTPLEKDDIRVLKAIKPKEELVENLKRDVEWALKIIIKSYKSIDLKGIKRELVPSLMSQSTWNSWSIKAKQILKDNPHFVMASEKVDYYIYNERASNFNEKIYDKFKVEKDFYKRYEIFMHYCTTSGVERDLHVEEEMLNYFLIYVNNFTKIDHYVISSYVILKALKNSEIGVAFKINLEKDINLEVLFKEYSKNIVDLFASILNAEIKKELVSLIKEELVDWVAYYKQLFPCYVNKKLIDSLYKEDIKETEQLFNYIIKNYKVYRDAYIWILKHYTSYSLSLDYSDSELLVNVIKILTDSVIKINNKNNSVANKRIYKMVINLLIKDEYLSIVLSKVMDEELAKRIYMTCFYIRDFPPKDLLHIKTSIRTVFSNIEFEDEKMQFSGDKVEIGFLTILSSLSKKQKELQYLKDVEIPENSKEIGKARELGDLKENAEYHSAKERQQFLTKRLNALMLEIDIAKVVDTKELQSSVVGFGTKVTMINKITDSEESYLIFGPWESNPDEGIISYKSPFGENLLDAKEGDELDFVINDTHFQYYVKKIESAKINEKE</sequence>
<evidence type="ECO:0000313" key="12">
    <source>
        <dbReference type="EMBL" id="APR64640.1"/>
    </source>
</evidence>
<keyword evidence="4 8" id="KW-0238">DNA-binding</keyword>
<dbReference type="Proteomes" id="UP000185502">
    <property type="component" value="Chromosome"/>
</dbReference>
<dbReference type="PROSITE" id="PS00830">
    <property type="entry name" value="GREAB_2"/>
    <property type="match status" value="1"/>
</dbReference>
<dbReference type="InterPro" id="IPR036953">
    <property type="entry name" value="GreA/GreB_C_sf"/>
</dbReference>
<comment type="similarity">
    <text evidence="1 8 9">Belongs to the GreA/GreB family.</text>
</comment>
<keyword evidence="3 8" id="KW-0805">Transcription regulation</keyword>
<evidence type="ECO:0000313" key="13">
    <source>
        <dbReference type="Proteomes" id="UP000185502"/>
    </source>
</evidence>
<dbReference type="SUPFAM" id="SSF54534">
    <property type="entry name" value="FKBP-like"/>
    <property type="match status" value="1"/>
</dbReference>
<comment type="function">
    <text evidence="6 8 9">Necessary for efficient RNA polymerase transcription elongation past template-encoded arresting sites. The arresting sites in DNA have the property of trapping a certain fraction of elongating RNA polymerases that pass through, resulting in locked ternary complexes. Cleavage of the nascent transcript by cleavage factors such as GreA or GreB allows the resumption of elongation from the new 3'terminus. GreA releases sequences of 2 to 3 nucleotides.</text>
</comment>
<evidence type="ECO:0000259" key="10">
    <source>
        <dbReference type="Pfam" id="PF01272"/>
    </source>
</evidence>
<dbReference type="Pfam" id="PF03449">
    <property type="entry name" value="GreA_GreB_N"/>
    <property type="match status" value="1"/>
</dbReference>
<dbReference type="InterPro" id="IPR011990">
    <property type="entry name" value="TPR-like_helical_dom_sf"/>
</dbReference>
<evidence type="ECO:0000256" key="9">
    <source>
        <dbReference type="RuleBase" id="RU000556"/>
    </source>
</evidence>
<evidence type="ECO:0000256" key="6">
    <source>
        <dbReference type="ARBA" id="ARBA00024916"/>
    </source>
</evidence>
<accession>A0ABM6FTM3</accession>
<feature type="domain" description="Transcription elongation factor GreA/GreB C-terminal" evidence="10">
    <location>
        <begin position="821"/>
        <end position="895"/>
    </location>
</feature>
<evidence type="ECO:0000259" key="11">
    <source>
        <dbReference type="Pfam" id="PF03449"/>
    </source>
</evidence>
<dbReference type="PROSITE" id="PS00829">
    <property type="entry name" value="GREAB_1"/>
    <property type="match status" value="1"/>
</dbReference>
<keyword evidence="13" id="KW-1185">Reference proteome</keyword>
<organism evidence="12 13">
    <name type="scientific">Borrelia anserina Es</name>
    <dbReference type="NCBI Taxonomy" id="1365188"/>
    <lineage>
        <taxon>Bacteria</taxon>
        <taxon>Pseudomonadati</taxon>
        <taxon>Spirochaetota</taxon>
        <taxon>Spirochaetia</taxon>
        <taxon>Spirochaetales</taxon>
        <taxon>Borreliaceae</taxon>
        <taxon>Borrelia</taxon>
    </lineage>
</organism>
<keyword evidence="5 8" id="KW-0804">Transcription</keyword>
<dbReference type="RefSeq" id="WP_025419362.1">
    <property type="nucleotide sequence ID" value="NZ_CP013704.1"/>
</dbReference>
<dbReference type="InterPro" id="IPR001437">
    <property type="entry name" value="Tscrpt_elong_fac_GreA/B_C"/>
</dbReference>
<dbReference type="InterPro" id="IPR036805">
    <property type="entry name" value="Tscrpt_elong_fac_GreA/B_N_sf"/>
</dbReference>
<evidence type="ECO:0000256" key="5">
    <source>
        <dbReference type="ARBA" id="ARBA00023163"/>
    </source>
</evidence>
<name>A0ABM6FTM3_BORAN</name>
<evidence type="ECO:0000256" key="8">
    <source>
        <dbReference type="HAMAP-Rule" id="MF_00105"/>
    </source>
</evidence>
<protein>
    <recommendedName>
        <fullName evidence="2 8">Transcription elongation factor GreA</fullName>
    </recommendedName>
    <alternativeName>
        <fullName evidence="7 8">Transcript cleavage factor GreA</fullName>
    </alternativeName>
</protein>
<dbReference type="SUPFAM" id="SSF46557">
    <property type="entry name" value="GreA transcript cleavage protein, N-terminal domain"/>
    <property type="match status" value="1"/>
</dbReference>